<dbReference type="CDD" id="cd04181">
    <property type="entry name" value="NTP_transferase"/>
    <property type="match status" value="1"/>
</dbReference>
<gene>
    <name evidence="4" type="ORF">EI684_21820</name>
</gene>
<dbReference type="Proteomes" id="UP000280307">
    <property type="component" value="Unassembled WGS sequence"/>
</dbReference>
<dbReference type="InterPro" id="IPR005835">
    <property type="entry name" value="NTP_transferase_dom"/>
</dbReference>
<dbReference type="EMBL" id="RSAS01000900">
    <property type="protein sequence ID" value="RRR65914.1"/>
    <property type="molecule type" value="Genomic_DNA"/>
</dbReference>
<organism evidence="4 5">
    <name type="scientific">Candidatus Viridilinea halotolerans</name>
    <dbReference type="NCBI Taxonomy" id="2491704"/>
    <lineage>
        <taxon>Bacteria</taxon>
        <taxon>Bacillati</taxon>
        <taxon>Chloroflexota</taxon>
        <taxon>Chloroflexia</taxon>
        <taxon>Chloroflexales</taxon>
        <taxon>Chloroflexineae</taxon>
        <taxon>Oscillochloridaceae</taxon>
        <taxon>Candidatus Viridilinea</taxon>
    </lineage>
</organism>
<dbReference type="Gene3D" id="3.90.550.10">
    <property type="entry name" value="Spore Coat Polysaccharide Biosynthesis Protein SpsA, Chain A"/>
    <property type="match status" value="1"/>
</dbReference>
<keyword evidence="1" id="KW-1133">Transmembrane helix</keyword>
<name>A0A426TR77_9CHLR</name>
<feature type="domain" description="Nucleotidyl transferase" evidence="2">
    <location>
        <begin position="3"/>
        <end position="226"/>
    </location>
</feature>
<keyword evidence="1" id="KW-0812">Transmembrane</keyword>
<evidence type="ECO:0000259" key="2">
    <source>
        <dbReference type="Pfam" id="PF00483"/>
    </source>
</evidence>
<sequence length="559" mass="61849">MQAIILATDETHQLPPLTDSLAAPMLPIVDRPVMATTIEILARFGLKKIIVCVHARENQITTHFGSGRRWGVELKYLFQRAALGSAGSLSYARSLLTETCLVLPGDQLCDLELEQALHFHQNHGGSATTILHGMFSAYNGPYAALEDDGRLRKGAPMQAGLAYTGAFLFEPHVLSNIPVERPTTIIADLLPTLLDQGEAVYGYTMTGYWNPLQSLAAFQQAQIDYLQSAYALQMPEQADKRPTVRLRYPSLEARSIAPGIWVGSDPSIHPSAMLAPPLYLGPQTWVGREVELGPQTILGSNVVIDDEATVHHSTVLSNTYVGCLVAVDHKIVTPDTISDPATEATTMIVDPFLISPVEDPQAQRVVQRGQISRVVAGILITVLSPLILLIGLLALLTNRGRFLLRETYVGGRINPLSDALFTFQRLQFRTRHADGRYVMGGRWMERWELQRLPELFNAWRGDLALVGIKPLRPEELAQLTESWCEQRHAAAAGLTGLWYIDIDPASDLETVVVTDVYYTATRSRGHDLLILLRTPLVWLRRSQQRGLATDQLANTMSNM</sequence>
<protein>
    <submittedName>
        <fullName evidence="4">Nucleotidyl transferase</fullName>
    </submittedName>
</protein>
<evidence type="ECO:0000259" key="3">
    <source>
        <dbReference type="Pfam" id="PF02397"/>
    </source>
</evidence>
<keyword evidence="4" id="KW-0808">Transferase</keyword>
<dbReference type="InterPro" id="IPR029044">
    <property type="entry name" value="Nucleotide-diphossugar_trans"/>
</dbReference>
<dbReference type="AlphaFoldDB" id="A0A426TR77"/>
<feature type="domain" description="Bacterial sugar transferase" evidence="3">
    <location>
        <begin position="373"/>
        <end position="539"/>
    </location>
</feature>
<comment type="caution">
    <text evidence="4">The sequence shown here is derived from an EMBL/GenBank/DDBJ whole genome shotgun (WGS) entry which is preliminary data.</text>
</comment>
<dbReference type="Pfam" id="PF02397">
    <property type="entry name" value="Bac_transf"/>
    <property type="match status" value="1"/>
</dbReference>
<dbReference type="Pfam" id="PF00483">
    <property type="entry name" value="NTP_transferase"/>
    <property type="match status" value="1"/>
</dbReference>
<dbReference type="InterPro" id="IPR050486">
    <property type="entry name" value="Mannose-1P_guanyltransferase"/>
</dbReference>
<proteinExistence type="predicted"/>
<dbReference type="SUPFAM" id="SSF53448">
    <property type="entry name" value="Nucleotide-diphospho-sugar transferases"/>
    <property type="match status" value="1"/>
</dbReference>
<reference evidence="4 5" key="1">
    <citation type="submission" date="2018-12" db="EMBL/GenBank/DDBJ databases">
        <title>Genome Sequence of Candidatus Viridilinea halotolerans isolated from saline sulfide-rich spring.</title>
        <authorList>
            <person name="Grouzdev D.S."/>
            <person name="Burganskaya E.I."/>
            <person name="Krutkina M.S."/>
            <person name="Sukhacheva M.V."/>
            <person name="Gorlenko V.M."/>
        </authorList>
    </citation>
    <scope>NUCLEOTIDE SEQUENCE [LARGE SCALE GENOMIC DNA]</scope>
    <source>
        <strain evidence="4">Chok-6</strain>
    </source>
</reference>
<dbReference type="PANTHER" id="PTHR22572">
    <property type="entry name" value="SUGAR-1-PHOSPHATE GUANYL TRANSFERASE"/>
    <property type="match status" value="1"/>
</dbReference>
<evidence type="ECO:0000313" key="5">
    <source>
        <dbReference type="Proteomes" id="UP000280307"/>
    </source>
</evidence>
<accession>A0A426TR77</accession>
<feature type="transmembrane region" description="Helical" evidence="1">
    <location>
        <begin position="374"/>
        <end position="396"/>
    </location>
</feature>
<dbReference type="Gene3D" id="2.160.10.10">
    <property type="entry name" value="Hexapeptide repeat proteins"/>
    <property type="match status" value="1"/>
</dbReference>
<dbReference type="InterPro" id="IPR003362">
    <property type="entry name" value="Bact_transf"/>
</dbReference>
<evidence type="ECO:0000256" key="1">
    <source>
        <dbReference type="SAM" id="Phobius"/>
    </source>
</evidence>
<dbReference type="SUPFAM" id="SSF51161">
    <property type="entry name" value="Trimeric LpxA-like enzymes"/>
    <property type="match status" value="1"/>
</dbReference>
<dbReference type="GO" id="GO:0016740">
    <property type="term" value="F:transferase activity"/>
    <property type="evidence" value="ECO:0007669"/>
    <property type="project" value="UniProtKB-KW"/>
</dbReference>
<dbReference type="InterPro" id="IPR011004">
    <property type="entry name" value="Trimer_LpxA-like_sf"/>
</dbReference>
<evidence type="ECO:0000313" key="4">
    <source>
        <dbReference type="EMBL" id="RRR65914.1"/>
    </source>
</evidence>
<keyword evidence="1" id="KW-0472">Membrane</keyword>